<dbReference type="RefSeq" id="WP_310094637.1">
    <property type="nucleotide sequence ID" value="NZ_JAVDTT010000003.1"/>
</dbReference>
<reference evidence="1 2" key="1">
    <citation type="submission" date="2023-07" db="EMBL/GenBank/DDBJ databases">
        <title>Sorghum-associated microbial communities from plants grown in Nebraska, USA.</title>
        <authorList>
            <person name="Schachtman D."/>
        </authorList>
    </citation>
    <scope>NUCLEOTIDE SEQUENCE [LARGE SCALE GENOMIC DNA]</scope>
    <source>
        <strain evidence="1 2">BE107</strain>
    </source>
</reference>
<comment type="caution">
    <text evidence="1">The sequence shown here is derived from an EMBL/GenBank/DDBJ whole genome shotgun (WGS) entry which is preliminary data.</text>
</comment>
<name>A0ABU1RWM8_9GAMM</name>
<protein>
    <recommendedName>
        <fullName evidence="3">Lipoprotein</fullName>
    </recommendedName>
</protein>
<evidence type="ECO:0000313" key="2">
    <source>
        <dbReference type="Proteomes" id="UP001254759"/>
    </source>
</evidence>
<dbReference type="EMBL" id="JAVDTT010000003">
    <property type="protein sequence ID" value="MDR6842524.1"/>
    <property type="molecule type" value="Genomic_DNA"/>
</dbReference>
<proteinExistence type="predicted"/>
<evidence type="ECO:0008006" key="3">
    <source>
        <dbReference type="Google" id="ProtNLM"/>
    </source>
</evidence>
<gene>
    <name evidence="1" type="ORF">J2W94_002818</name>
</gene>
<dbReference type="Proteomes" id="UP001254759">
    <property type="component" value="Unassembled WGS sequence"/>
</dbReference>
<accession>A0ABU1RWM8</accession>
<evidence type="ECO:0000313" key="1">
    <source>
        <dbReference type="EMBL" id="MDR6842524.1"/>
    </source>
</evidence>
<keyword evidence="2" id="KW-1185">Reference proteome</keyword>
<sequence>MASYLRGRRHDGAKEKTPMHFVQRAACAGRVVGWILCFALLTGCGSGPKGNEYVNYDGTTLVVEGTEFKRENTMDPPGTFLPGRVVVQPDDDNVDDALTLIERYGLTLEGRSSEGWLLVKAPDGFEMQWAAALQSQLGGRSFATIDSAQSPTPIVTAAAAAGKAPVAEGPVPDDEPSAADVRRIAIERYERLEQAGGLPVTMTATGQSAVLHAKVFDARKESCRRLPSAKPGEWECEAELMMGLCSGDCDPSDEEPLPKGERVFIRWDPAQRGFTLDDDLN</sequence>
<organism evidence="1 2">
    <name type="scientific">Pseudoxanthomonas sacheonensis</name>
    <dbReference type="NCBI Taxonomy" id="443615"/>
    <lineage>
        <taxon>Bacteria</taxon>
        <taxon>Pseudomonadati</taxon>
        <taxon>Pseudomonadota</taxon>
        <taxon>Gammaproteobacteria</taxon>
        <taxon>Lysobacterales</taxon>
        <taxon>Lysobacteraceae</taxon>
        <taxon>Pseudoxanthomonas</taxon>
    </lineage>
</organism>